<dbReference type="EMBL" id="BKCJ011119648">
    <property type="protein sequence ID" value="GFC89212.1"/>
    <property type="molecule type" value="Genomic_DNA"/>
</dbReference>
<sequence>MCDKKNSVLFTDTECLVLSSDFKLPDARNLVRGLPTKVFTNDTDDAVAAAVQETVAEDVANEAIPYTPTLLILPSPLSHDIPSTSQVQSSPPQ</sequence>
<reference evidence="1" key="1">
    <citation type="journal article" date="2019" name="Sci. Rep.">
        <title>Draft genome of Tanacetum cinerariifolium, the natural source of mosquito coil.</title>
        <authorList>
            <person name="Yamashiro T."/>
            <person name="Shiraishi A."/>
            <person name="Satake H."/>
            <person name="Nakayama K."/>
        </authorList>
    </citation>
    <scope>NUCLEOTIDE SEQUENCE</scope>
</reference>
<protein>
    <submittedName>
        <fullName evidence="1">Uncharacterized protein</fullName>
    </submittedName>
</protein>
<feature type="non-terminal residue" evidence="1">
    <location>
        <position position="93"/>
    </location>
</feature>
<accession>A0A699RX45</accession>
<evidence type="ECO:0000313" key="1">
    <source>
        <dbReference type="EMBL" id="GFC89212.1"/>
    </source>
</evidence>
<dbReference type="AlphaFoldDB" id="A0A699RX45"/>
<name>A0A699RX45_TANCI</name>
<organism evidence="1">
    <name type="scientific">Tanacetum cinerariifolium</name>
    <name type="common">Dalmatian daisy</name>
    <name type="synonym">Chrysanthemum cinerariifolium</name>
    <dbReference type="NCBI Taxonomy" id="118510"/>
    <lineage>
        <taxon>Eukaryota</taxon>
        <taxon>Viridiplantae</taxon>
        <taxon>Streptophyta</taxon>
        <taxon>Embryophyta</taxon>
        <taxon>Tracheophyta</taxon>
        <taxon>Spermatophyta</taxon>
        <taxon>Magnoliopsida</taxon>
        <taxon>eudicotyledons</taxon>
        <taxon>Gunneridae</taxon>
        <taxon>Pentapetalae</taxon>
        <taxon>asterids</taxon>
        <taxon>campanulids</taxon>
        <taxon>Asterales</taxon>
        <taxon>Asteraceae</taxon>
        <taxon>Asteroideae</taxon>
        <taxon>Anthemideae</taxon>
        <taxon>Anthemidinae</taxon>
        <taxon>Tanacetum</taxon>
    </lineage>
</organism>
<gene>
    <name evidence="1" type="ORF">Tci_861182</name>
</gene>
<proteinExistence type="predicted"/>
<comment type="caution">
    <text evidence="1">The sequence shown here is derived from an EMBL/GenBank/DDBJ whole genome shotgun (WGS) entry which is preliminary data.</text>
</comment>